<accession>A0A660SCD0</accession>
<organism evidence="5 6">
    <name type="scientific">candidate division TA06 bacterium</name>
    <dbReference type="NCBI Taxonomy" id="2250710"/>
    <lineage>
        <taxon>Bacteria</taxon>
        <taxon>Bacteria division TA06</taxon>
    </lineage>
</organism>
<feature type="domain" description="Phosphate acetyl/butaryl transferase" evidence="4">
    <location>
        <begin position="9"/>
        <end position="79"/>
    </location>
</feature>
<dbReference type="NCBIfam" id="NF006045">
    <property type="entry name" value="PRK08190.1"/>
    <property type="match status" value="1"/>
</dbReference>
<evidence type="ECO:0000256" key="2">
    <source>
        <dbReference type="ARBA" id="ARBA00022679"/>
    </source>
</evidence>
<dbReference type="Gene3D" id="3.40.718.10">
    <property type="entry name" value="Isopropylmalate Dehydrogenase"/>
    <property type="match status" value="1"/>
</dbReference>
<protein>
    <submittedName>
        <fullName evidence="5">Phosphate butyryltransferase</fullName>
    </submittedName>
</protein>
<sequence length="299" mass="31951">MIKHLNELVESLENERTKKMAVAYAQDPNTIGAVATAVKKGIVDAYMVGDPDKIREVAEKENIDPSIFNIVDESDEQKAGKKAVSLVKSGECEILMKGLISTDKYMRAILNKEEGILPKGAVLSHVTVVDVPTYHKLMFLSDVAVIPLPTLEQKVKMINYSVSVAHRFGIENPKVALIAATEKANPKMPASAEAAIISKMGDRKQIKGCTIDGPLALDVAISKEACEIKGLKTDVGGDADVFIFPNIEAGNVFYKAVTRLAGGELAGIVVGTNVPVVLTSRGDSEASKLYSIAVAAKMA</sequence>
<comment type="similarity">
    <text evidence="1">Belongs to the phosphate acetyltransferase and butyryltransferase family.</text>
</comment>
<keyword evidence="3" id="KW-0012">Acyltransferase</keyword>
<keyword evidence="2 5" id="KW-0808">Transferase</keyword>
<gene>
    <name evidence="5" type="ORF">DRP44_02020</name>
</gene>
<dbReference type="InterPro" id="IPR012147">
    <property type="entry name" value="P_Ac_Bu_trans"/>
</dbReference>
<proteinExistence type="inferred from homology"/>
<dbReference type="PIRSF" id="PIRSF000428">
    <property type="entry name" value="P_Ac_trans"/>
    <property type="match status" value="1"/>
</dbReference>
<dbReference type="SUPFAM" id="SSF53659">
    <property type="entry name" value="Isocitrate/Isopropylmalate dehydrogenase-like"/>
    <property type="match status" value="1"/>
</dbReference>
<dbReference type="InterPro" id="IPR002505">
    <property type="entry name" value="PTA_PTB"/>
</dbReference>
<evidence type="ECO:0000256" key="1">
    <source>
        <dbReference type="ARBA" id="ARBA00005656"/>
    </source>
</evidence>
<dbReference type="GO" id="GO:0016746">
    <property type="term" value="F:acyltransferase activity"/>
    <property type="evidence" value="ECO:0007669"/>
    <property type="project" value="UniProtKB-KW"/>
</dbReference>
<name>A0A660SCD0_UNCT6</name>
<dbReference type="Pfam" id="PF01515">
    <property type="entry name" value="PTA_PTB"/>
    <property type="match status" value="2"/>
</dbReference>
<feature type="domain" description="Phosphate acetyl/butaryl transferase" evidence="4">
    <location>
        <begin position="81"/>
        <end position="296"/>
    </location>
</feature>
<dbReference type="PANTHER" id="PTHR43356:SF2">
    <property type="entry name" value="PHOSPHATE ACETYLTRANSFERASE"/>
    <property type="match status" value="1"/>
</dbReference>
<evidence type="ECO:0000256" key="3">
    <source>
        <dbReference type="ARBA" id="ARBA00023315"/>
    </source>
</evidence>
<evidence type="ECO:0000313" key="6">
    <source>
        <dbReference type="Proteomes" id="UP000282321"/>
    </source>
</evidence>
<comment type="caution">
    <text evidence="5">The sequence shown here is derived from an EMBL/GenBank/DDBJ whole genome shotgun (WGS) entry which is preliminary data.</text>
</comment>
<dbReference type="Proteomes" id="UP000282321">
    <property type="component" value="Unassembled WGS sequence"/>
</dbReference>
<dbReference type="EMBL" id="QNBC01000015">
    <property type="protein sequence ID" value="RKX67631.1"/>
    <property type="molecule type" value="Genomic_DNA"/>
</dbReference>
<dbReference type="AlphaFoldDB" id="A0A660SCD0"/>
<evidence type="ECO:0000313" key="5">
    <source>
        <dbReference type="EMBL" id="RKX67631.1"/>
    </source>
</evidence>
<evidence type="ECO:0000259" key="4">
    <source>
        <dbReference type="Pfam" id="PF01515"/>
    </source>
</evidence>
<dbReference type="PANTHER" id="PTHR43356">
    <property type="entry name" value="PHOSPHATE ACETYLTRANSFERASE"/>
    <property type="match status" value="1"/>
</dbReference>
<dbReference type="InterPro" id="IPR050500">
    <property type="entry name" value="Phos_Acetyltrans/Butyryltrans"/>
</dbReference>
<reference evidence="5 6" key="1">
    <citation type="submission" date="2018-06" db="EMBL/GenBank/DDBJ databases">
        <title>Extensive metabolic versatility and redundancy in microbially diverse, dynamic hydrothermal sediments.</title>
        <authorList>
            <person name="Dombrowski N."/>
            <person name="Teske A."/>
            <person name="Baker B.J."/>
        </authorList>
    </citation>
    <scope>NUCLEOTIDE SEQUENCE [LARGE SCALE GENOMIC DNA]</scope>
    <source>
        <strain evidence="5">B35_G9</strain>
    </source>
</reference>